<accession>X1K9K6</accession>
<sequence>DMSGLELGKGTIEDMETAATWVRKLRQLGYYSVMIEVGQKVKAGELGG</sequence>
<reference evidence="1" key="1">
    <citation type="journal article" date="2014" name="Front. Microbiol.">
        <title>High frequency of phylogenetically diverse reductive dehalogenase-homologous genes in deep subseafloor sedimentary metagenomes.</title>
        <authorList>
            <person name="Kawai M."/>
            <person name="Futagami T."/>
            <person name="Toyoda A."/>
            <person name="Takaki Y."/>
            <person name="Nishi S."/>
            <person name="Hori S."/>
            <person name="Arai W."/>
            <person name="Tsubouchi T."/>
            <person name="Morono Y."/>
            <person name="Uchiyama I."/>
            <person name="Ito T."/>
            <person name="Fujiyama A."/>
            <person name="Inagaki F."/>
            <person name="Takami H."/>
        </authorList>
    </citation>
    <scope>NUCLEOTIDE SEQUENCE</scope>
    <source>
        <strain evidence="1">Expedition CK06-06</strain>
    </source>
</reference>
<evidence type="ECO:0000313" key="1">
    <source>
        <dbReference type="EMBL" id="GAI03697.1"/>
    </source>
</evidence>
<protein>
    <submittedName>
        <fullName evidence="1">Uncharacterized protein</fullName>
    </submittedName>
</protein>
<feature type="non-terminal residue" evidence="1">
    <location>
        <position position="1"/>
    </location>
</feature>
<proteinExistence type="predicted"/>
<dbReference type="EMBL" id="BARV01012409">
    <property type="protein sequence ID" value="GAI03697.1"/>
    <property type="molecule type" value="Genomic_DNA"/>
</dbReference>
<gene>
    <name evidence="1" type="ORF">S06H3_22999</name>
</gene>
<dbReference type="AlphaFoldDB" id="X1K9K6"/>
<name>X1K9K6_9ZZZZ</name>
<organism evidence="1">
    <name type="scientific">marine sediment metagenome</name>
    <dbReference type="NCBI Taxonomy" id="412755"/>
    <lineage>
        <taxon>unclassified sequences</taxon>
        <taxon>metagenomes</taxon>
        <taxon>ecological metagenomes</taxon>
    </lineage>
</organism>
<comment type="caution">
    <text evidence="1">The sequence shown here is derived from an EMBL/GenBank/DDBJ whole genome shotgun (WGS) entry which is preliminary data.</text>
</comment>